<dbReference type="InterPro" id="IPR003594">
    <property type="entry name" value="HATPase_dom"/>
</dbReference>
<dbReference type="Gene3D" id="3.30.565.10">
    <property type="entry name" value="Histidine kinase-like ATPase, C-terminal domain"/>
    <property type="match status" value="1"/>
</dbReference>
<proteinExistence type="predicted"/>
<name>A0ABN1UML5_9ACTN</name>
<evidence type="ECO:0000313" key="3">
    <source>
        <dbReference type="EMBL" id="GAA1158541.1"/>
    </source>
</evidence>
<keyword evidence="1" id="KW-0808">Transferase</keyword>
<organism evidence="3 4">
    <name type="scientific">Streptomyces hebeiensis</name>
    <dbReference type="NCBI Taxonomy" id="229486"/>
    <lineage>
        <taxon>Bacteria</taxon>
        <taxon>Bacillati</taxon>
        <taxon>Actinomycetota</taxon>
        <taxon>Actinomycetes</taxon>
        <taxon>Kitasatosporales</taxon>
        <taxon>Streptomycetaceae</taxon>
        <taxon>Streptomyces</taxon>
    </lineage>
</organism>
<gene>
    <name evidence="3" type="ORF">GCM10009654_13340</name>
</gene>
<dbReference type="Pfam" id="PF13581">
    <property type="entry name" value="HATPase_c_2"/>
    <property type="match status" value="1"/>
</dbReference>
<keyword evidence="4" id="KW-1185">Reference proteome</keyword>
<sequence length="135" mass="14399">MASPEWVHAYFDRTAVGSLTGFCGEPGTRPTGRARGVYAGQGVETGLCDTCESLVGEVAANAVVHAVGDAFRVRVLSSLTVEVWDEAYVVPRRRVATPDSESGRGLELVHALADGYQVRLGRYGKAVCFRPAGAW</sequence>
<dbReference type="CDD" id="cd16936">
    <property type="entry name" value="HATPase_RsbW-like"/>
    <property type="match status" value="1"/>
</dbReference>
<feature type="domain" description="Histidine kinase/HSP90-like ATPase" evidence="2">
    <location>
        <begin position="41"/>
        <end position="129"/>
    </location>
</feature>
<protein>
    <recommendedName>
        <fullName evidence="2">Histidine kinase/HSP90-like ATPase domain-containing protein</fullName>
    </recommendedName>
</protein>
<dbReference type="PANTHER" id="PTHR35526:SF3">
    <property type="entry name" value="ANTI-SIGMA-F FACTOR RSBW"/>
    <property type="match status" value="1"/>
</dbReference>
<dbReference type="Proteomes" id="UP001501371">
    <property type="component" value="Unassembled WGS sequence"/>
</dbReference>
<dbReference type="InterPro" id="IPR050267">
    <property type="entry name" value="Anti-sigma-factor_SerPK"/>
</dbReference>
<dbReference type="InterPro" id="IPR036890">
    <property type="entry name" value="HATPase_C_sf"/>
</dbReference>
<accession>A0ABN1UML5</accession>
<evidence type="ECO:0000259" key="2">
    <source>
        <dbReference type="Pfam" id="PF13581"/>
    </source>
</evidence>
<comment type="caution">
    <text evidence="3">The sequence shown here is derived from an EMBL/GenBank/DDBJ whole genome shotgun (WGS) entry which is preliminary data.</text>
</comment>
<keyword evidence="1" id="KW-0723">Serine/threonine-protein kinase</keyword>
<reference evidence="3 4" key="1">
    <citation type="journal article" date="2019" name="Int. J. Syst. Evol. Microbiol.">
        <title>The Global Catalogue of Microorganisms (GCM) 10K type strain sequencing project: providing services to taxonomists for standard genome sequencing and annotation.</title>
        <authorList>
            <consortium name="The Broad Institute Genomics Platform"/>
            <consortium name="The Broad Institute Genome Sequencing Center for Infectious Disease"/>
            <person name="Wu L."/>
            <person name="Ma J."/>
        </authorList>
    </citation>
    <scope>NUCLEOTIDE SEQUENCE [LARGE SCALE GENOMIC DNA]</scope>
    <source>
        <strain evidence="3 4">JCM 12696</strain>
    </source>
</reference>
<keyword evidence="1" id="KW-0418">Kinase</keyword>
<evidence type="ECO:0000256" key="1">
    <source>
        <dbReference type="ARBA" id="ARBA00022527"/>
    </source>
</evidence>
<evidence type="ECO:0000313" key="4">
    <source>
        <dbReference type="Proteomes" id="UP001501371"/>
    </source>
</evidence>
<dbReference type="EMBL" id="BAAAKV010000009">
    <property type="protein sequence ID" value="GAA1158541.1"/>
    <property type="molecule type" value="Genomic_DNA"/>
</dbReference>
<dbReference type="PANTHER" id="PTHR35526">
    <property type="entry name" value="ANTI-SIGMA-F FACTOR RSBW-RELATED"/>
    <property type="match status" value="1"/>
</dbReference>